<evidence type="ECO:0000313" key="3">
    <source>
        <dbReference type="Proteomes" id="UP001153069"/>
    </source>
</evidence>
<dbReference type="OrthoDB" id="17560at2759"/>
<dbReference type="Proteomes" id="UP001153069">
    <property type="component" value="Unassembled WGS sequence"/>
</dbReference>
<evidence type="ECO:0000313" key="2">
    <source>
        <dbReference type="EMBL" id="CAB9514490.1"/>
    </source>
</evidence>
<dbReference type="AlphaFoldDB" id="A0A9N8E9H5"/>
<dbReference type="Gene3D" id="3.40.50.1820">
    <property type="entry name" value="alpha/beta hydrolase"/>
    <property type="match status" value="1"/>
</dbReference>
<dbReference type="GO" id="GO:0016787">
    <property type="term" value="F:hydrolase activity"/>
    <property type="evidence" value="ECO:0007669"/>
    <property type="project" value="UniProtKB-KW"/>
</dbReference>
<dbReference type="InterPro" id="IPR029058">
    <property type="entry name" value="AB_hydrolase_fold"/>
</dbReference>
<name>A0A9N8E9H5_9STRA</name>
<keyword evidence="3" id="KW-1185">Reference proteome</keyword>
<dbReference type="PANTHER" id="PTHR22946:SF0">
    <property type="entry name" value="DIENELACTONE HYDROLASE DOMAIN-CONTAINING PROTEIN"/>
    <property type="match status" value="1"/>
</dbReference>
<dbReference type="Pfam" id="PF01738">
    <property type="entry name" value="DLH"/>
    <property type="match status" value="1"/>
</dbReference>
<dbReference type="InterPro" id="IPR002925">
    <property type="entry name" value="Dienelactn_hydro"/>
</dbReference>
<dbReference type="EMBL" id="CAICTM010000655">
    <property type="protein sequence ID" value="CAB9514490.1"/>
    <property type="molecule type" value="Genomic_DNA"/>
</dbReference>
<evidence type="ECO:0000259" key="1">
    <source>
        <dbReference type="Pfam" id="PF01738"/>
    </source>
</evidence>
<reference evidence="2" key="1">
    <citation type="submission" date="2020-06" db="EMBL/GenBank/DDBJ databases">
        <authorList>
            <consortium name="Plant Systems Biology data submission"/>
        </authorList>
    </citation>
    <scope>NUCLEOTIDE SEQUENCE</scope>
    <source>
        <strain evidence="2">D6</strain>
    </source>
</reference>
<dbReference type="SUPFAM" id="SSF53474">
    <property type="entry name" value="alpha/beta-Hydrolases"/>
    <property type="match status" value="1"/>
</dbReference>
<accession>A0A9N8E9H5</accession>
<protein>
    <submittedName>
        <fullName evidence="2">Dienelactone hydrolase family</fullName>
    </submittedName>
</protein>
<dbReference type="PANTHER" id="PTHR22946">
    <property type="entry name" value="DIENELACTONE HYDROLASE DOMAIN-CONTAINING PROTEIN-RELATED"/>
    <property type="match status" value="1"/>
</dbReference>
<dbReference type="InterPro" id="IPR050261">
    <property type="entry name" value="FrsA_esterase"/>
</dbReference>
<gene>
    <name evidence="2" type="ORF">SEMRO_656_G182460.1</name>
</gene>
<feature type="domain" description="Dienelactone hydrolase" evidence="1">
    <location>
        <begin position="84"/>
        <end position="321"/>
    </location>
</feature>
<proteinExistence type="predicted"/>
<sequence length="325" mass="35608">MALSWAPTKAGLDPEQLVKETPQMAKDMDFANAVIDAWNKDEASMKTNGIRSEQSSETTKFQYQDASDGTTLYGHLIRRTNANNNDKKVPGVLLFHTGAGPHDVSLLWKADLLATNQEIFPHGCVILVTDILSDDTGWAWGDDRTKYSQARTKVLDGNKSSSGERFVLQSRIQAALKGLQEASPEVDMTRLCALGWCLGGHSILELGRMKIPGMRAMVTFHGVFDGIPPPPPRTDSATPGQTADILICNGELDPFVSQDTVLKNAIDTLNYHGHSVRLLQLVGARHGFSNPAQDYNPNEAFAYNHEAAQTSWAECLKLLQKTFAA</sequence>
<comment type="caution">
    <text evidence="2">The sequence shown here is derived from an EMBL/GenBank/DDBJ whole genome shotgun (WGS) entry which is preliminary data.</text>
</comment>
<organism evidence="2 3">
    <name type="scientific">Seminavis robusta</name>
    <dbReference type="NCBI Taxonomy" id="568900"/>
    <lineage>
        <taxon>Eukaryota</taxon>
        <taxon>Sar</taxon>
        <taxon>Stramenopiles</taxon>
        <taxon>Ochrophyta</taxon>
        <taxon>Bacillariophyta</taxon>
        <taxon>Bacillariophyceae</taxon>
        <taxon>Bacillariophycidae</taxon>
        <taxon>Naviculales</taxon>
        <taxon>Naviculaceae</taxon>
        <taxon>Seminavis</taxon>
    </lineage>
</organism>
<keyword evidence="2" id="KW-0378">Hydrolase</keyword>